<dbReference type="EMBL" id="VBPA01000026">
    <property type="protein sequence ID" value="TMQ73046.1"/>
    <property type="molecule type" value="Genomic_DNA"/>
</dbReference>
<keyword evidence="1" id="KW-1003">Cell membrane</keyword>
<proteinExistence type="predicted"/>
<evidence type="ECO:0000256" key="1">
    <source>
        <dbReference type="ARBA" id="ARBA00022475"/>
    </source>
</evidence>
<keyword evidence="5" id="KW-0472">Membrane</keyword>
<evidence type="ECO:0000313" key="6">
    <source>
        <dbReference type="EMBL" id="TMQ73046.1"/>
    </source>
</evidence>
<keyword evidence="4" id="KW-0808">Transferase</keyword>
<gene>
    <name evidence="6" type="ORF">E6K80_01120</name>
</gene>
<dbReference type="Pfam" id="PF07429">
    <property type="entry name" value="Glyco_transf_56"/>
    <property type="match status" value="1"/>
</dbReference>
<sequence length="339" mass="37907">MDAADRWPAEGDRGVIHHVIASSPYTTRFVKLLGDHPESFPPQEHRFWIESGSHGAFRVGHAGPFAHVEVGPWGFVQAFRRRAAKDHVVIHQLSNPRLLLYLAGARSTTRRCAWSVWGGDVYYYRQRPRTWDHPFRESLRRAVIPSIPVISSMIPGDYETVRSIYGSCARYVHAFYPIPMDYASLELDGDRPPRNGATILVGNSGHPSNAHAEVFRILARLRDPTVQIVSPLSYGHRRYVSSVIALGRELFGERFQPLTEFLPAAQYARLIRGTDAAIMNHDHQQALGNIIAMLMMGKKVFVRRPATGACNAAAVRAHLSEENAVAGWRNLFTALNGAV</sequence>
<evidence type="ECO:0000256" key="3">
    <source>
        <dbReference type="ARBA" id="ARBA00022676"/>
    </source>
</evidence>
<dbReference type="Proteomes" id="UP000319836">
    <property type="component" value="Unassembled WGS sequence"/>
</dbReference>
<accession>A0A538UAY1</accession>
<dbReference type="GO" id="GO:0008417">
    <property type="term" value="F:fucosyltransferase activity"/>
    <property type="evidence" value="ECO:0007669"/>
    <property type="project" value="InterPro"/>
</dbReference>
<protein>
    <recommendedName>
        <fullName evidence="8">4-alpha-L-fucosyltransferase</fullName>
    </recommendedName>
</protein>
<keyword evidence="2" id="KW-0997">Cell inner membrane</keyword>
<dbReference type="InterPro" id="IPR009993">
    <property type="entry name" value="WecF"/>
</dbReference>
<evidence type="ECO:0000256" key="2">
    <source>
        <dbReference type="ARBA" id="ARBA00022519"/>
    </source>
</evidence>
<comment type="caution">
    <text evidence="6">The sequence shown here is derived from an EMBL/GenBank/DDBJ whole genome shotgun (WGS) entry which is preliminary data.</text>
</comment>
<name>A0A538UAY1_UNCEI</name>
<keyword evidence="3" id="KW-0328">Glycosyltransferase</keyword>
<evidence type="ECO:0000256" key="5">
    <source>
        <dbReference type="ARBA" id="ARBA00023136"/>
    </source>
</evidence>
<reference evidence="6 7" key="1">
    <citation type="journal article" date="2019" name="Nat. Microbiol.">
        <title>Mediterranean grassland soil C-N compound turnover is dependent on rainfall and depth, and is mediated by genomically divergent microorganisms.</title>
        <authorList>
            <person name="Diamond S."/>
            <person name="Andeer P.F."/>
            <person name="Li Z."/>
            <person name="Crits-Christoph A."/>
            <person name="Burstein D."/>
            <person name="Anantharaman K."/>
            <person name="Lane K.R."/>
            <person name="Thomas B.C."/>
            <person name="Pan C."/>
            <person name="Northen T.R."/>
            <person name="Banfield J.F."/>
        </authorList>
    </citation>
    <scope>NUCLEOTIDE SEQUENCE [LARGE SCALE GENOMIC DNA]</scope>
    <source>
        <strain evidence="6">WS_10</strain>
    </source>
</reference>
<evidence type="ECO:0000256" key="4">
    <source>
        <dbReference type="ARBA" id="ARBA00022679"/>
    </source>
</evidence>
<dbReference type="GO" id="GO:0009246">
    <property type="term" value="P:enterobacterial common antigen biosynthetic process"/>
    <property type="evidence" value="ECO:0007669"/>
    <property type="project" value="InterPro"/>
</dbReference>
<organism evidence="6 7">
    <name type="scientific">Eiseniibacteriota bacterium</name>
    <dbReference type="NCBI Taxonomy" id="2212470"/>
    <lineage>
        <taxon>Bacteria</taxon>
        <taxon>Candidatus Eiseniibacteriota</taxon>
    </lineage>
</organism>
<dbReference type="AlphaFoldDB" id="A0A538UAY1"/>
<evidence type="ECO:0000313" key="7">
    <source>
        <dbReference type="Proteomes" id="UP000319836"/>
    </source>
</evidence>
<evidence type="ECO:0008006" key="8">
    <source>
        <dbReference type="Google" id="ProtNLM"/>
    </source>
</evidence>